<proteinExistence type="inferred from homology"/>
<dbReference type="STRING" id="1125779.HMPREF1219_01918"/>
<evidence type="ECO:0000256" key="1">
    <source>
        <dbReference type="ARBA" id="ARBA00009902"/>
    </source>
</evidence>
<accession>S2ZE68</accession>
<gene>
    <name evidence="6" type="ORF">HMPREF1219_01918</name>
</gene>
<dbReference type="GO" id="GO:0004564">
    <property type="term" value="F:beta-fructofuranosidase activity"/>
    <property type="evidence" value="ECO:0007669"/>
    <property type="project" value="UniProtKB-EC"/>
</dbReference>
<dbReference type="RefSeq" id="WP_016458656.1">
    <property type="nucleotide sequence ID" value="NZ_KE150447.1"/>
</dbReference>
<protein>
    <recommendedName>
        <fullName evidence="2">beta-fructofuranosidase</fullName>
        <ecNumber evidence="2">3.2.1.26</ecNumber>
    </recommendedName>
</protein>
<dbReference type="EC" id="3.2.1.26" evidence="2"/>
<evidence type="ECO:0000313" key="7">
    <source>
        <dbReference type="Proteomes" id="UP000014408"/>
    </source>
</evidence>
<dbReference type="GO" id="GO:0005975">
    <property type="term" value="P:carbohydrate metabolic process"/>
    <property type="evidence" value="ECO:0007669"/>
    <property type="project" value="InterPro"/>
</dbReference>
<feature type="domain" description="Glycosyl hydrolase family 32 N-terminal" evidence="5">
    <location>
        <begin position="8"/>
        <end position="324"/>
    </location>
</feature>
<reference evidence="6 7" key="1">
    <citation type="submission" date="2013-05" db="EMBL/GenBank/DDBJ databases">
        <title>The Genome Sequence of Corynebacterium pyruviciproducens 1773O (ATCC BAA-1742).</title>
        <authorList>
            <consortium name="The Broad Institute Genomics Platform"/>
            <person name="Earl A."/>
            <person name="Ward D."/>
            <person name="Feldgarden M."/>
            <person name="Gevers D."/>
            <person name="Tong J."/>
            <person name="Walker B."/>
            <person name="Young S."/>
            <person name="Zeng Q."/>
            <person name="Gargeya S."/>
            <person name="Fitzgerald M."/>
            <person name="Haas B."/>
            <person name="Abouelleil A."/>
            <person name="Allen A.W."/>
            <person name="Alvarado L."/>
            <person name="Arachchi H.M."/>
            <person name="Berlin A.M."/>
            <person name="Chapman S.B."/>
            <person name="Gainer-Dewar J."/>
            <person name="Goldberg J."/>
            <person name="Griggs A."/>
            <person name="Gujja S."/>
            <person name="Hansen M."/>
            <person name="Howarth C."/>
            <person name="Imamovic A."/>
            <person name="Ireland A."/>
            <person name="Larimer J."/>
            <person name="McCowan C."/>
            <person name="Murphy C."/>
            <person name="Pearson M."/>
            <person name="Poon T.W."/>
            <person name="Priest M."/>
            <person name="Roberts A."/>
            <person name="Saif S."/>
            <person name="Shea T."/>
            <person name="Sisk P."/>
            <person name="Sykes S."/>
            <person name="Wortman J."/>
            <person name="Nusbaum C."/>
            <person name="Birren B."/>
        </authorList>
    </citation>
    <scope>NUCLEOTIDE SEQUENCE [LARGE SCALE GENOMIC DNA]</scope>
    <source>
        <strain evidence="6 7">ATCC BAA-1742</strain>
    </source>
</reference>
<evidence type="ECO:0000256" key="3">
    <source>
        <dbReference type="ARBA" id="ARBA00022801"/>
    </source>
</evidence>
<evidence type="ECO:0000259" key="5">
    <source>
        <dbReference type="Pfam" id="PF00251"/>
    </source>
</evidence>
<organism evidence="6 7">
    <name type="scientific">Corynebacterium pyruviciproducens ATCC BAA-1742</name>
    <dbReference type="NCBI Taxonomy" id="1125779"/>
    <lineage>
        <taxon>Bacteria</taxon>
        <taxon>Bacillati</taxon>
        <taxon>Actinomycetota</taxon>
        <taxon>Actinomycetes</taxon>
        <taxon>Mycobacteriales</taxon>
        <taxon>Corynebacteriaceae</taxon>
        <taxon>Corynebacterium</taxon>
    </lineage>
</organism>
<dbReference type="Gene3D" id="2.115.10.20">
    <property type="entry name" value="Glycosyl hydrolase domain, family 43"/>
    <property type="match status" value="1"/>
</dbReference>
<comment type="similarity">
    <text evidence="1">Belongs to the glycosyl hydrolase 32 family.</text>
</comment>
<sequence length="394" mass="42870">MTYRPLFHLTAPTGRLNDPNGVTLLGDQLHVFYQHDPAYGIGPKRTGWGHAVTSLSTGGGACSDAWRHLPDALYPDAPYDKNGVYSGGSVTLPDGSIQLFYTGNLKVDGLRHATQNRVFVTDLSAPTGGSFRRDPSNPLIDAPAPGFTNHFRDPQIIQLADGRYRMALGAQSTDGHGHIVIYYSRDLATWDYAGPLVFEGLSPRLAESYMWECPNLIRLRDSADGQWYDLAVFCPQFEGSDECVWVLGTLEGLTFNVIRNAAPVDHGHQFYAPQLIELSDGTALMLGWMGLPGKDDASTFEAEGWLHCLTVPRRVTLRAGALYQEFLTSAPLTSSHPAVTWDPATRTVTVNDGHAPRSAHLPDGIDPDLRILADSCALEVIAGGGLVAFSSMLY</sequence>
<dbReference type="EMBL" id="ATBY01000016">
    <property type="protein sequence ID" value="EPD68272.1"/>
    <property type="molecule type" value="Genomic_DNA"/>
</dbReference>
<evidence type="ECO:0000256" key="4">
    <source>
        <dbReference type="ARBA" id="ARBA00023295"/>
    </source>
</evidence>
<dbReference type="InterPro" id="IPR023296">
    <property type="entry name" value="Glyco_hydro_beta-prop_sf"/>
</dbReference>
<dbReference type="HOGENOM" id="CLU_001528_7_1_11"/>
<keyword evidence="4" id="KW-0326">Glycosidase</keyword>
<dbReference type="InterPro" id="IPR001362">
    <property type="entry name" value="Glyco_hydro_32"/>
</dbReference>
<dbReference type="PATRIC" id="fig|1125779.3.peg.1864"/>
<dbReference type="Proteomes" id="UP000014408">
    <property type="component" value="Unassembled WGS sequence"/>
</dbReference>
<dbReference type="eggNOG" id="COG1621">
    <property type="taxonomic scope" value="Bacteria"/>
</dbReference>
<evidence type="ECO:0000313" key="6">
    <source>
        <dbReference type="EMBL" id="EPD68272.1"/>
    </source>
</evidence>
<dbReference type="Pfam" id="PF00251">
    <property type="entry name" value="Glyco_hydro_32N"/>
    <property type="match status" value="1"/>
</dbReference>
<dbReference type="CDD" id="cd18623">
    <property type="entry name" value="GH32_ScrB-like"/>
    <property type="match status" value="1"/>
</dbReference>
<keyword evidence="7" id="KW-1185">Reference proteome</keyword>
<dbReference type="PANTHER" id="PTHR43101">
    <property type="entry name" value="BETA-FRUCTOSIDASE"/>
    <property type="match status" value="1"/>
</dbReference>
<dbReference type="AlphaFoldDB" id="S2ZE68"/>
<evidence type="ECO:0000256" key="2">
    <source>
        <dbReference type="ARBA" id="ARBA00012758"/>
    </source>
</evidence>
<dbReference type="PANTHER" id="PTHR43101:SF1">
    <property type="entry name" value="BETA-FRUCTOSIDASE"/>
    <property type="match status" value="1"/>
</dbReference>
<dbReference type="SUPFAM" id="SSF75005">
    <property type="entry name" value="Arabinanase/levansucrase/invertase"/>
    <property type="match status" value="1"/>
</dbReference>
<dbReference type="SMART" id="SM00640">
    <property type="entry name" value="Glyco_32"/>
    <property type="match status" value="1"/>
</dbReference>
<name>S2ZE68_9CORY</name>
<dbReference type="InterPro" id="IPR013148">
    <property type="entry name" value="Glyco_hydro_32_N"/>
</dbReference>
<comment type="caution">
    <text evidence="6">The sequence shown here is derived from an EMBL/GenBank/DDBJ whole genome shotgun (WGS) entry which is preliminary data.</text>
</comment>
<keyword evidence="3" id="KW-0378">Hydrolase</keyword>
<dbReference type="InterPro" id="IPR051214">
    <property type="entry name" value="GH32_Enzymes"/>
</dbReference>